<evidence type="ECO:0000256" key="1">
    <source>
        <dbReference type="PROSITE-ProRule" id="PRU00781"/>
    </source>
</evidence>
<dbReference type="Gene3D" id="3.30.800.10">
    <property type="entry name" value="Phosphatidylinositol Phosphate Kinase II Beta"/>
    <property type="match status" value="1"/>
</dbReference>
<gene>
    <name evidence="3" type="ORF">MKK02DRAFT_25681</name>
</gene>
<dbReference type="SMART" id="SM00330">
    <property type="entry name" value="PIPKc"/>
    <property type="match status" value="1"/>
</dbReference>
<comment type="caution">
    <text evidence="3">The sequence shown here is derived from an EMBL/GenBank/DDBJ whole genome shotgun (WGS) entry which is preliminary data.</text>
</comment>
<keyword evidence="4" id="KW-1185">Reference proteome</keyword>
<protein>
    <submittedName>
        <fullName evidence="3">Phosphatidylinositol-4-phosphate 5-kinase</fullName>
    </submittedName>
</protein>
<proteinExistence type="predicted"/>
<dbReference type="GO" id="GO:0000329">
    <property type="term" value="C:fungal-type vacuole membrane"/>
    <property type="evidence" value="ECO:0007669"/>
    <property type="project" value="TreeGrafter"/>
</dbReference>
<keyword evidence="1" id="KW-0067">ATP-binding</keyword>
<keyword evidence="1" id="KW-0547">Nucleotide-binding</keyword>
<feature type="domain" description="PIPK" evidence="2">
    <location>
        <begin position="1"/>
        <end position="200"/>
    </location>
</feature>
<sequence>MKLISRSQALLEIAPAYFEHMATTHNKATALAKIVGFYTVKMHDVATGEKRTMDLLVMENLFWKQEIDRTFDLKGIEARRVPKGKENGSTMFDAEWLEAQATSPLFVHPHAKRILLDSLTTDTRFLSCQSIIDYSLLLGLDRSRSELVVGLVDAVGSYGLFKNLESIGKVALNRGREGEVTIIPPDQYRERFETALRSYFTACPDKWSRSPKRTGAVTSELPVVF</sequence>
<name>A0AA38H9T5_9TREE</name>
<dbReference type="InterPro" id="IPR002498">
    <property type="entry name" value="PInositol-4-P-4/5-kinase_core"/>
</dbReference>
<dbReference type="Proteomes" id="UP001164286">
    <property type="component" value="Unassembled WGS sequence"/>
</dbReference>
<dbReference type="AlphaFoldDB" id="A0AA38H9T5"/>
<evidence type="ECO:0000259" key="2">
    <source>
        <dbReference type="PROSITE" id="PS51455"/>
    </source>
</evidence>
<evidence type="ECO:0000313" key="3">
    <source>
        <dbReference type="EMBL" id="KAI9635199.1"/>
    </source>
</evidence>
<evidence type="ECO:0000313" key="4">
    <source>
        <dbReference type="Proteomes" id="UP001164286"/>
    </source>
</evidence>
<dbReference type="RefSeq" id="XP_052944976.1">
    <property type="nucleotide sequence ID" value="XM_053087074.1"/>
</dbReference>
<keyword evidence="1" id="KW-0808">Transferase</keyword>
<reference evidence="3" key="1">
    <citation type="journal article" date="2022" name="G3 (Bethesda)">
        <title>High quality genome of the basidiomycete yeast Dioszegia hungarica PDD-24b-2 isolated from cloud water.</title>
        <authorList>
            <person name="Jarrige D."/>
            <person name="Haridas S."/>
            <person name="Bleykasten-Grosshans C."/>
            <person name="Joly M."/>
            <person name="Nadalig T."/>
            <person name="Sancelme M."/>
            <person name="Vuilleumier S."/>
            <person name="Grigoriev I.V."/>
            <person name="Amato P."/>
            <person name="Bringel F."/>
        </authorList>
    </citation>
    <scope>NUCLEOTIDE SEQUENCE</scope>
    <source>
        <strain evidence="3">PDD-24b-2</strain>
    </source>
</reference>
<organism evidence="3 4">
    <name type="scientific">Dioszegia hungarica</name>
    <dbReference type="NCBI Taxonomy" id="4972"/>
    <lineage>
        <taxon>Eukaryota</taxon>
        <taxon>Fungi</taxon>
        <taxon>Dikarya</taxon>
        <taxon>Basidiomycota</taxon>
        <taxon>Agaricomycotina</taxon>
        <taxon>Tremellomycetes</taxon>
        <taxon>Tremellales</taxon>
        <taxon>Bulleribasidiaceae</taxon>
        <taxon>Dioszegia</taxon>
    </lineage>
</organism>
<dbReference type="GeneID" id="77726275"/>
<dbReference type="PROSITE" id="PS51455">
    <property type="entry name" value="PIPK"/>
    <property type="match status" value="1"/>
</dbReference>
<keyword evidence="1" id="KW-0418">Kinase</keyword>
<dbReference type="EMBL" id="JAKWFO010000005">
    <property type="protein sequence ID" value="KAI9635199.1"/>
    <property type="molecule type" value="Genomic_DNA"/>
</dbReference>
<dbReference type="GO" id="GO:0010008">
    <property type="term" value="C:endosome membrane"/>
    <property type="evidence" value="ECO:0007669"/>
    <property type="project" value="TreeGrafter"/>
</dbReference>
<dbReference type="InterPro" id="IPR027484">
    <property type="entry name" value="PInositol-4-P-5-kinase_N"/>
</dbReference>
<accession>A0AA38H9T5</accession>
<dbReference type="Gene3D" id="3.30.810.10">
    <property type="entry name" value="2-Layer Sandwich"/>
    <property type="match status" value="1"/>
</dbReference>
<dbReference type="GO" id="GO:0005524">
    <property type="term" value="F:ATP binding"/>
    <property type="evidence" value="ECO:0007669"/>
    <property type="project" value="UniProtKB-UniRule"/>
</dbReference>
<dbReference type="InterPro" id="IPR027483">
    <property type="entry name" value="PInositol-4-P-4/5-kinase_C_sf"/>
</dbReference>
<dbReference type="PANTHER" id="PTHR45748">
    <property type="entry name" value="1-PHOSPHATIDYLINOSITOL 3-PHOSPHATE 5-KINASE-RELATED"/>
    <property type="match status" value="1"/>
</dbReference>
<dbReference type="Pfam" id="PF01504">
    <property type="entry name" value="PIP5K"/>
    <property type="match status" value="1"/>
</dbReference>
<dbReference type="GO" id="GO:0000285">
    <property type="term" value="F:1-phosphatidylinositol-3-phosphate 5-kinase activity"/>
    <property type="evidence" value="ECO:0007669"/>
    <property type="project" value="TreeGrafter"/>
</dbReference>
<dbReference type="SUPFAM" id="SSF56104">
    <property type="entry name" value="SAICAR synthase-like"/>
    <property type="match status" value="1"/>
</dbReference>
<dbReference type="PANTHER" id="PTHR45748:SF7">
    <property type="entry name" value="1-PHOSPHATIDYLINOSITOL 3-PHOSPHATE 5-KINASE-RELATED"/>
    <property type="match status" value="1"/>
</dbReference>
<dbReference type="GO" id="GO:0046854">
    <property type="term" value="P:phosphatidylinositol phosphate biosynthetic process"/>
    <property type="evidence" value="ECO:0007669"/>
    <property type="project" value="TreeGrafter"/>
</dbReference>